<keyword evidence="2" id="KW-1185">Reference proteome</keyword>
<evidence type="ECO:0000313" key="1">
    <source>
        <dbReference type="EMBL" id="RBP50798.1"/>
    </source>
</evidence>
<dbReference type="AlphaFoldDB" id="A0A395JMA1"/>
<sequence length="38" mass="4362">MQTRDLHTLARNCDNSSGVYELILNIHQGMIIVLVMVY</sequence>
<evidence type="ECO:0000313" key="2">
    <source>
        <dbReference type="Proteomes" id="UP000253083"/>
    </source>
</evidence>
<reference evidence="1 2" key="1">
    <citation type="submission" date="2018-06" db="EMBL/GenBank/DDBJ databases">
        <title>Genomic Encyclopedia of Type Strains, Phase IV (KMG-IV): sequencing the most valuable type-strain genomes for metagenomic binning, comparative biology and taxonomic classification.</title>
        <authorList>
            <person name="Goeker M."/>
        </authorList>
    </citation>
    <scope>NUCLEOTIDE SEQUENCE [LARGE SCALE GENOMIC DNA]</scope>
    <source>
        <strain evidence="1 2">DSM 24032</strain>
    </source>
</reference>
<dbReference type="Proteomes" id="UP000253083">
    <property type="component" value="Unassembled WGS sequence"/>
</dbReference>
<dbReference type="EMBL" id="QNRT01000002">
    <property type="protein sequence ID" value="RBP50798.1"/>
    <property type="molecule type" value="Genomic_DNA"/>
</dbReference>
<name>A0A395JMA1_9GAMM</name>
<gene>
    <name evidence="1" type="ORF">DFR28_102214</name>
</gene>
<protein>
    <submittedName>
        <fullName evidence="1">Uncharacterized protein</fullName>
    </submittedName>
</protein>
<organism evidence="1 2">
    <name type="scientific">Arenicella xantha</name>
    <dbReference type="NCBI Taxonomy" id="644221"/>
    <lineage>
        <taxon>Bacteria</taxon>
        <taxon>Pseudomonadati</taxon>
        <taxon>Pseudomonadota</taxon>
        <taxon>Gammaproteobacteria</taxon>
        <taxon>Arenicellales</taxon>
        <taxon>Arenicellaceae</taxon>
        <taxon>Arenicella</taxon>
    </lineage>
</organism>
<comment type="caution">
    <text evidence="1">The sequence shown here is derived from an EMBL/GenBank/DDBJ whole genome shotgun (WGS) entry which is preliminary data.</text>
</comment>
<proteinExistence type="predicted"/>
<dbReference type="InParanoid" id="A0A395JMA1"/>
<accession>A0A395JMA1</accession>